<evidence type="ECO:0000313" key="3">
    <source>
        <dbReference type="EMBL" id="MBW8638680.1"/>
    </source>
</evidence>
<dbReference type="InterPro" id="IPR053145">
    <property type="entry name" value="AB_hydrolase_Est10"/>
</dbReference>
<proteinExistence type="predicted"/>
<dbReference type="Gene3D" id="3.40.50.1820">
    <property type="entry name" value="alpha/beta hydrolase"/>
    <property type="match status" value="1"/>
</dbReference>
<keyword evidence="4" id="KW-1185">Reference proteome</keyword>
<feature type="chain" id="PRO_5042224062" evidence="1">
    <location>
        <begin position="21"/>
        <end position="311"/>
    </location>
</feature>
<dbReference type="Pfam" id="PF12146">
    <property type="entry name" value="Hydrolase_4"/>
    <property type="match status" value="1"/>
</dbReference>
<feature type="domain" description="Serine aminopeptidase S33" evidence="2">
    <location>
        <begin position="68"/>
        <end position="279"/>
    </location>
</feature>
<evidence type="ECO:0000259" key="2">
    <source>
        <dbReference type="Pfam" id="PF12146"/>
    </source>
</evidence>
<reference evidence="3" key="1">
    <citation type="submission" date="2021-08" db="EMBL/GenBank/DDBJ databases">
        <title>Hoeflea bacterium WL0058 sp. nov., isolated from the sediment.</title>
        <authorList>
            <person name="Wang L."/>
            <person name="Zhang D."/>
        </authorList>
    </citation>
    <scope>NUCLEOTIDE SEQUENCE</scope>
    <source>
        <strain evidence="3">WL0058</strain>
    </source>
</reference>
<dbReference type="GO" id="GO:0052689">
    <property type="term" value="F:carboxylic ester hydrolase activity"/>
    <property type="evidence" value="ECO:0007669"/>
    <property type="project" value="TreeGrafter"/>
</dbReference>
<dbReference type="PANTHER" id="PTHR43265:SF1">
    <property type="entry name" value="ESTERASE ESTD"/>
    <property type="match status" value="1"/>
</dbReference>
<evidence type="ECO:0000256" key="1">
    <source>
        <dbReference type="SAM" id="SignalP"/>
    </source>
</evidence>
<keyword evidence="1" id="KW-0732">Signal</keyword>
<dbReference type="InterPro" id="IPR022742">
    <property type="entry name" value="Hydrolase_4"/>
</dbReference>
<name>A0AAE2ZPV2_9HYPH</name>
<protein>
    <submittedName>
        <fullName evidence="3">Lysophospholipase</fullName>
    </submittedName>
</protein>
<organism evidence="3 4">
    <name type="scientific">Flavimaribacter sediminis</name>
    <dbReference type="NCBI Taxonomy" id="2865987"/>
    <lineage>
        <taxon>Bacteria</taxon>
        <taxon>Pseudomonadati</taxon>
        <taxon>Pseudomonadota</taxon>
        <taxon>Alphaproteobacteria</taxon>
        <taxon>Hyphomicrobiales</taxon>
        <taxon>Rhizobiaceae</taxon>
        <taxon>Flavimaribacter</taxon>
    </lineage>
</organism>
<dbReference type="EMBL" id="JAICBX010000003">
    <property type="protein sequence ID" value="MBW8638680.1"/>
    <property type="molecule type" value="Genomic_DNA"/>
</dbReference>
<dbReference type="Proteomes" id="UP001196509">
    <property type="component" value="Unassembled WGS sequence"/>
</dbReference>
<dbReference type="PANTHER" id="PTHR43265">
    <property type="entry name" value="ESTERASE ESTD"/>
    <property type="match status" value="1"/>
</dbReference>
<feature type="signal peptide" evidence="1">
    <location>
        <begin position="1"/>
        <end position="20"/>
    </location>
</feature>
<evidence type="ECO:0000313" key="4">
    <source>
        <dbReference type="Proteomes" id="UP001196509"/>
    </source>
</evidence>
<gene>
    <name evidence="3" type="ORF">K1W69_15900</name>
</gene>
<comment type="caution">
    <text evidence="3">The sequence shown here is derived from an EMBL/GenBank/DDBJ whole genome shotgun (WGS) entry which is preliminary data.</text>
</comment>
<dbReference type="SUPFAM" id="SSF53474">
    <property type="entry name" value="alpha/beta-Hydrolases"/>
    <property type="match status" value="1"/>
</dbReference>
<dbReference type="InterPro" id="IPR029058">
    <property type="entry name" value="AB_hydrolase_fold"/>
</dbReference>
<sequence>MSMGPWLLALLLVITGSSMAKTIMIDGPEGPLAGEATAVEGARHVVVIIPGSGPVDRDGNGPQGGLDSNAYKMLADELAEAGIASIRIDKRGLFDSSAAIADPNDVTIEAYAGDVRDWVKRAAEMAPCVWIAGHSEGGLVALVASRKPPEPLCGLLLLSTAGRPMGELLREQLRAMPGMAPSMPAIDRIVTGLEAGRTADPDELPPHLKAIFSPGLQRYMIDLFSHDPVALAHDWQGPALIVQGDADIQVKPMDADLLAEALPQAEKVVLEGATHMLKVDAPGQPLATYTDPSHPLHPGLVPAISGFLARN</sequence>
<accession>A0AAE2ZPV2</accession>
<dbReference type="AlphaFoldDB" id="A0AAE2ZPV2"/>